<dbReference type="GO" id="GO:0046933">
    <property type="term" value="F:proton-transporting ATP synthase activity, rotational mechanism"/>
    <property type="evidence" value="ECO:0007669"/>
    <property type="project" value="UniProtKB-UniRule"/>
</dbReference>
<keyword evidence="3 11" id="KW-0813">Transport</keyword>
<evidence type="ECO:0000256" key="1">
    <source>
        <dbReference type="ARBA" id="ARBA00004141"/>
    </source>
</evidence>
<feature type="transmembrane region" description="Helical" evidence="11">
    <location>
        <begin position="264"/>
        <end position="284"/>
    </location>
</feature>
<keyword evidence="5 11" id="KW-0812">Transmembrane</keyword>
<keyword evidence="8 11" id="KW-0406">Ion transport</keyword>
<dbReference type="PANTHER" id="PTHR11410">
    <property type="entry name" value="ATP SYNTHASE SUBUNIT A"/>
    <property type="match status" value="1"/>
</dbReference>
<feature type="transmembrane region" description="Helical" evidence="11">
    <location>
        <begin position="290"/>
        <end position="309"/>
    </location>
</feature>
<dbReference type="Proteomes" id="UP001156666">
    <property type="component" value="Unassembled WGS sequence"/>
</dbReference>
<dbReference type="EMBL" id="BSOH01000014">
    <property type="protein sequence ID" value="GLR18014.1"/>
    <property type="molecule type" value="Genomic_DNA"/>
</dbReference>
<evidence type="ECO:0000256" key="9">
    <source>
        <dbReference type="ARBA" id="ARBA00023136"/>
    </source>
</evidence>
<feature type="transmembrane region" description="Helical" evidence="11">
    <location>
        <begin position="355"/>
        <end position="377"/>
    </location>
</feature>
<evidence type="ECO:0000313" key="15">
    <source>
        <dbReference type="EMBL" id="GLR18014.1"/>
    </source>
</evidence>
<dbReference type="RefSeq" id="WP_235291689.1">
    <property type="nucleotide sequence ID" value="NZ_BSOH01000014.1"/>
</dbReference>
<dbReference type="Pfam" id="PF00119">
    <property type="entry name" value="ATP-synt_A"/>
    <property type="match status" value="1"/>
</dbReference>
<evidence type="ECO:0000256" key="3">
    <source>
        <dbReference type="ARBA" id="ARBA00022448"/>
    </source>
</evidence>
<evidence type="ECO:0000256" key="12">
    <source>
        <dbReference type="RuleBase" id="RU000483"/>
    </source>
</evidence>
<dbReference type="InterPro" id="IPR000568">
    <property type="entry name" value="ATP_synth_F0_asu"/>
</dbReference>
<dbReference type="SUPFAM" id="SSF81336">
    <property type="entry name" value="F1F0 ATP synthase subunit A"/>
    <property type="match status" value="1"/>
</dbReference>
<feature type="chain" id="PRO_5041199820" description="ATP synthase subunit a" evidence="14">
    <location>
        <begin position="21"/>
        <end position="432"/>
    </location>
</feature>
<keyword evidence="4 11" id="KW-0138">CF(0)</keyword>
<keyword evidence="11" id="KW-1003">Cell membrane</keyword>
<name>A0AA37WFT4_9BACT</name>
<dbReference type="CDD" id="cd00310">
    <property type="entry name" value="ATP-synt_Fo_a_6"/>
    <property type="match status" value="1"/>
</dbReference>
<comment type="caution">
    <text evidence="15">The sequence shown here is derived from an EMBL/GenBank/DDBJ whole genome shotgun (WGS) entry which is preliminary data.</text>
</comment>
<dbReference type="PRINTS" id="PR00123">
    <property type="entry name" value="ATPASEA"/>
</dbReference>
<evidence type="ECO:0000256" key="11">
    <source>
        <dbReference type="HAMAP-Rule" id="MF_01393"/>
    </source>
</evidence>
<dbReference type="AlphaFoldDB" id="A0AA37WFT4"/>
<keyword evidence="7 11" id="KW-1133">Transmembrane helix</keyword>
<feature type="region of interest" description="Disordered" evidence="13">
    <location>
        <begin position="24"/>
        <end position="52"/>
    </location>
</feature>
<dbReference type="PROSITE" id="PS00449">
    <property type="entry name" value="ATPASE_A"/>
    <property type="match status" value="1"/>
</dbReference>
<comment type="subcellular location">
    <subcellularLocation>
        <location evidence="11 12">Cell membrane</location>
        <topology evidence="11 12">Multi-pass membrane protein</topology>
    </subcellularLocation>
    <subcellularLocation>
        <location evidence="1">Membrane</location>
        <topology evidence="1">Multi-pass membrane protein</topology>
    </subcellularLocation>
</comment>
<reference evidence="15" key="2">
    <citation type="submission" date="2023-01" db="EMBL/GenBank/DDBJ databases">
        <title>Draft genome sequence of Portibacter lacus strain NBRC 108769.</title>
        <authorList>
            <person name="Sun Q."/>
            <person name="Mori K."/>
        </authorList>
    </citation>
    <scope>NUCLEOTIDE SEQUENCE</scope>
    <source>
        <strain evidence="15">NBRC 108769</strain>
    </source>
</reference>
<dbReference type="Gene3D" id="1.20.120.220">
    <property type="entry name" value="ATP synthase, F0 complex, subunit A"/>
    <property type="match status" value="1"/>
</dbReference>
<organism evidence="15 16">
    <name type="scientific">Portibacter lacus</name>
    <dbReference type="NCBI Taxonomy" id="1099794"/>
    <lineage>
        <taxon>Bacteria</taxon>
        <taxon>Pseudomonadati</taxon>
        <taxon>Bacteroidota</taxon>
        <taxon>Saprospiria</taxon>
        <taxon>Saprospirales</taxon>
        <taxon>Haliscomenobacteraceae</taxon>
        <taxon>Portibacter</taxon>
    </lineage>
</organism>
<dbReference type="PANTHER" id="PTHR11410:SF0">
    <property type="entry name" value="ATP SYNTHASE SUBUNIT A"/>
    <property type="match status" value="1"/>
</dbReference>
<evidence type="ECO:0000256" key="2">
    <source>
        <dbReference type="ARBA" id="ARBA00006810"/>
    </source>
</evidence>
<dbReference type="NCBIfam" id="TIGR01131">
    <property type="entry name" value="ATP_synt_6_or_A"/>
    <property type="match status" value="1"/>
</dbReference>
<feature type="signal peptide" evidence="14">
    <location>
        <begin position="1"/>
        <end position="20"/>
    </location>
</feature>
<accession>A0AA37WFT4</accession>
<keyword evidence="9 11" id="KW-0472">Membrane</keyword>
<gene>
    <name evidence="11 15" type="primary">atpB</name>
    <name evidence="15" type="ORF">GCM10007940_26290</name>
</gene>
<dbReference type="GO" id="GO:0005886">
    <property type="term" value="C:plasma membrane"/>
    <property type="evidence" value="ECO:0007669"/>
    <property type="project" value="UniProtKB-SubCell"/>
</dbReference>
<keyword evidence="10 11" id="KW-0066">ATP synthesis</keyword>
<dbReference type="InterPro" id="IPR045083">
    <property type="entry name" value="ATP_synth_F0_asu_bact/mt"/>
</dbReference>
<keyword evidence="16" id="KW-1185">Reference proteome</keyword>
<evidence type="ECO:0000256" key="13">
    <source>
        <dbReference type="SAM" id="MobiDB-lite"/>
    </source>
</evidence>
<evidence type="ECO:0000256" key="5">
    <source>
        <dbReference type="ARBA" id="ARBA00022692"/>
    </source>
</evidence>
<keyword evidence="14" id="KW-0732">Signal</keyword>
<comment type="similarity">
    <text evidence="2 11 12">Belongs to the ATPase A chain family.</text>
</comment>
<evidence type="ECO:0000313" key="16">
    <source>
        <dbReference type="Proteomes" id="UP001156666"/>
    </source>
</evidence>
<feature type="transmembrane region" description="Helical" evidence="11">
    <location>
        <begin position="205"/>
        <end position="223"/>
    </location>
</feature>
<evidence type="ECO:0000256" key="7">
    <source>
        <dbReference type="ARBA" id="ARBA00022989"/>
    </source>
</evidence>
<evidence type="ECO:0000256" key="8">
    <source>
        <dbReference type="ARBA" id="ARBA00023065"/>
    </source>
</evidence>
<dbReference type="InterPro" id="IPR023011">
    <property type="entry name" value="ATP_synth_F0_asu_AS"/>
</dbReference>
<dbReference type="InterPro" id="IPR035908">
    <property type="entry name" value="F0_ATP_A_sf"/>
</dbReference>
<reference evidence="15" key="1">
    <citation type="journal article" date="2014" name="Int. J. Syst. Evol. Microbiol.">
        <title>Complete genome sequence of Corynebacterium casei LMG S-19264T (=DSM 44701T), isolated from a smear-ripened cheese.</title>
        <authorList>
            <consortium name="US DOE Joint Genome Institute (JGI-PGF)"/>
            <person name="Walter F."/>
            <person name="Albersmeier A."/>
            <person name="Kalinowski J."/>
            <person name="Ruckert C."/>
        </authorList>
    </citation>
    <scope>NUCLEOTIDE SEQUENCE</scope>
    <source>
        <strain evidence="15">NBRC 108769</strain>
    </source>
</reference>
<evidence type="ECO:0000256" key="6">
    <source>
        <dbReference type="ARBA" id="ARBA00022781"/>
    </source>
</evidence>
<keyword evidence="6 11" id="KW-0375">Hydrogen ion transport</keyword>
<protein>
    <recommendedName>
        <fullName evidence="11 12">ATP synthase subunit a</fullName>
    </recommendedName>
    <alternativeName>
        <fullName evidence="11">ATP synthase F0 sector subunit a</fullName>
    </alternativeName>
    <alternativeName>
        <fullName evidence="11">F-ATPase subunit 6</fullName>
    </alternativeName>
</protein>
<evidence type="ECO:0000256" key="10">
    <source>
        <dbReference type="ARBA" id="ARBA00023310"/>
    </source>
</evidence>
<proteinExistence type="inferred from homology"/>
<evidence type="ECO:0000256" key="14">
    <source>
        <dbReference type="SAM" id="SignalP"/>
    </source>
</evidence>
<sequence length="432" mass="47924">MEIKRLFTLVLLLAATLSFGQDHDHADHEGHDHGTHEEETHDDNGHAGGHHDVCTFHHEVTPENFSAQQIAFHHIADANVYSIGPLQLPLPAILWSKDGGLDFFLSSKFDFETLGHGTGYNAHNRYILDGGSIKRITDPSFPDGTVRLDGLKHKHETTDKGKDKEVTYVCYNGNEYRTDAESTLDAGMFGGGITSFHDFSITKNVTAMIIVFLFMLWVFLKVAKAYKTREGKAPKGLQGFIEPIFLFMREEVLEPFLGDKSDRYLPFIMSLFFFILSLNLFGQIPFFGGANVTGSLSVTLVLAVLAFLVTNLSGKKDYWQHIFWMPGVPAWVKTILTPVEFLGMFIKPITLTLRLFANITAGHIVVIIFVSLIFIFGNVGTSPVGAYGGAVGSTVLTMFMMAIELLVAFIQAFVFAILTTSYIGAAVEEHHH</sequence>
<evidence type="ECO:0000256" key="4">
    <source>
        <dbReference type="ARBA" id="ARBA00022547"/>
    </source>
</evidence>
<dbReference type="GO" id="GO:0045259">
    <property type="term" value="C:proton-transporting ATP synthase complex"/>
    <property type="evidence" value="ECO:0007669"/>
    <property type="project" value="UniProtKB-KW"/>
</dbReference>
<comment type="function">
    <text evidence="11 12">Key component of the proton channel; it plays a direct role in the translocation of protons across the membrane.</text>
</comment>
<dbReference type="HAMAP" id="MF_01393">
    <property type="entry name" value="ATP_synth_a_bact"/>
    <property type="match status" value="1"/>
</dbReference>